<dbReference type="GO" id="GO:0016887">
    <property type="term" value="F:ATP hydrolysis activity"/>
    <property type="evidence" value="ECO:0007669"/>
    <property type="project" value="RHEA"/>
</dbReference>
<feature type="domain" description="UvrD-like helicase C-terminal" evidence="13">
    <location>
        <begin position="330"/>
        <end position="531"/>
    </location>
</feature>
<dbReference type="InterPro" id="IPR000212">
    <property type="entry name" value="DNA_helicase_UvrD/REP"/>
</dbReference>
<dbReference type="PANTHER" id="PTHR11070">
    <property type="entry name" value="UVRD / RECB / PCRA DNA HELICASE FAMILY MEMBER"/>
    <property type="match status" value="1"/>
</dbReference>
<feature type="domain" description="UvrD-like helicase ATP-binding" evidence="12">
    <location>
        <begin position="45"/>
        <end position="329"/>
    </location>
</feature>
<protein>
    <recommendedName>
        <fullName evidence="8">DNA 3'-5' helicase</fullName>
        <ecNumber evidence="8">5.6.2.4</ecNumber>
    </recommendedName>
</protein>
<evidence type="ECO:0000313" key="15">
    <source>
        <dbReference type="Proteomes" id="UP000028995"/>
    </source>
</evidence>
<dbReference type="GO" id="GO:0005524">
    <property type="term" value="F:ATP binding"/>
    <property type="evidence" value="ECO:0007669"/>
    <property type="project" value="UniProtKB-UniRule"/>
</dbReference>
<keyword evidence="4 10" id="KW-0347">Helicase</keyword>
<evidence type="ECO:0000256" key="2">
    <source>
        <dbReference type="ARBA" id="ARBA00022741"/>
    </source>
</evidence>
<dbReference type="EC" id="5.6.2.4" evidence="8"/>
<dbReference type="InterPro" id="IPR013986">
    <property type="entry name" value="DExx_box_DNA_helicase_dom_sf"/>
</dbReference>
<dbReference type="PROSITE" id="PS51217">
    <property type="entry name" value="UVRD_HELICASE_CTER"/>
    <property type="match status" value="1"/>
</dbReference>
<dbReference type="AlphaFoldDB" id="A0A087A9Y7"/>
<proteinExistence type="inferred from homology"/>
<keyword evidence="6" id="KW-0413">Isomerase</keyword>
<dbReference type="GO" id="GO:0043138">
    <property type="term" value="F:3'-5' DNA helicase activity"/>
    <property type="evidence" value="ECO:0007669"/>
    <property type="project" value="UniProtKB-EC"/>
</dbReference>
<dbReference type="Proteomes" id="UP000028995">
    <property type="component" value="Unassembled WGS sequence"/>
</dbReference>
<dbReference type="EMBL" id="JGYU01000013">
    <property type="protein sequence ID" value="KFI55587.1"/>
    <property type="molecule type" value="Genomic_DNA"/>
</dbReference>
<dbReference type="SUPFAM" id="SSF52540">
    <property type="entry name" value="P-loop containing nucleoside triphosphate hydrolases"/>
    <property type="match status" value="1"/>
</dbReference>
<keyword evidence="15" id="KW-1185">Reference proteome</keyword>
<dbReference type="STRING" id="35760.BCHO_1630"/>
<evidence type="ECO:0000313" key="14">
    <source>
        <dbReference type="EMBL" id="KFI55587.1"/>
    </source>
</evidence>
<dbReference type="Gene3D" id="1.10.10.160">
    <property type="match status" value="1"/>
</dbReference>
<evidence type="ECO:0000256" key="5">
    <source>
        <dbReference type="ARBA" id="ARBA00022840"/>
    </source>
</evidence>
<feature type="compositionally biased region" description="Low complexity" evidence="11">
    <location>
        <begin position="9"/>
        <end position="23"/>
    </location>
</feature>
<gene>
    <name evidence="14" type="ORF">BCHO_1630</name>
</gene>
<dbReference type="PROSITE" id="PS51198">
    <property type="entry name" value="UVRD_HELICASE_ATP_BIND"/>
    <property type="match status" value="1"/>
</dbReference>
<name>A0A087A9Y7_9BIFI</name>
<dbReference type="InterPro" id="IPR027417">
    <property type="entry name" value="P-loop_NTPase"/>
</dbReference>
<feature type="region of interest" description="Disordered" evidence="11">
    <location>
        <begin position="1"/>
        <end position="28"/>
    </location>
</feature>
<evidence type="ECO:0000256" key="3">
    <source>
        <dbReference type="ARBA" id="ARBA00022801"/>
    </source>
</evidence>
<dbReference type="PANTHER" id="PTHR11070:SF69">
    <property type="entry name" value="ATP-DEPENDENT DNA HELICASE UVRD2"/>
    <property type="match status" value="1"/>
</dbReference>
<dbReference type="InterPro" id="IPR014017">
    <property type="entry name" value="DNA_helicase_UvrD-like_C"/>
</dbReference>
<evidence type="ECO:0000256" key="7">
    <source>
        <dbReference type="ARBA" id="ARBA00034617"/>
    </source>
</evidence>
<dbReference type="Pfam" id="PF00580">
    <property type="entry name" value="UvrD-helicase"/>
    <property type="match status" value="1"/>
</dbReference>
<dbReference type="Pfam" id="PF13361">
    <property type="entry name" value="UvrD_C"/>
    <property type="match status" value="2"/>
</dbReference>
<keyword evidence="5 10" id="KW-0067">ATP-binding</keyword>
<accession>A0A087A9Y7</accession>
<dbReference type="Gene3D" id="3.40.50.300">
    <property type="entry name" value="P-loop containing nucleotide triphosphate hydrolases"/>
    <property type="match status" value="3"/>
</dbReference>
<evidence type="ECO:0000256" key="11">
    <source>
        <dbReference type="SAM" id="MobiDB-lite"/>
    </source>
</evidence>
<sequence length="531" mass="58580">MHKRQSLQRSAGPRGRAARARGAGVRDRARGTMVGMQASAEEILDGLDDAQRRAATSVEGPVRIIACAGAGKTRTITRRIAYACATGAWRPGATLAVTFSVKAANEMRERIAALGVDGVHVATFHSAALAQLREVWNELCEGPFPQLAERRGDLVAQACVRALNREPERRAAHDIEREIDWCKVSLIAPDDYGRVCAATRREPPAQLDVRRFIDVYRQYELEKTARLQIDFNDILLMCAHVLDAFPETAAHIRERIGWLTVDEYQDVSPLQHRLLRGWLGDNRRICVVGDPAQTIYSFAGATSYYLDDFAREFAPLAANIELSRDYRSTPPVVALANRVLSRSPERDGYLRLRAVRGGGPRVTSMIYGTDAEEARAVAAAIRRIVERGGRAADCAVLTRINGQQAVLVRALREAGVPYQVRRDAGWQQSAVADMPPADMSAIDDAAGARAGRATVSTIHASKGLEFKHVFLVGLSDGLMPFHASDDPTTLEEERRVLYVGVTRAEDALHLSYARRMNEESGFVRDVSRFLQ</sequence>
<feature type="binding site" evidence="10">
    <location>
        <begin position="66"/>
        <end position="73"/>
    </location>
    <ligand>
        <name>ATP</name>
        <dbReference type="ChEBI" id="CHEBI:30616"/>
    </ligand>
</feature>
<evidence type="ECO:0000256" key="9">
    <source>
        <dbReference type="ARBA" id="ARBA00048988"/>
    </source>
</evidence>
<evidence type="ECO:0000256" key="10">
    <source>
        <dbReference type="PROSITE-ProRule" id="PRU00560"/>
    </source>
</evidence>
<comment type="catalytic activity">
    <reaction evidence="7">
        <text>Couples ATP hydrolysis with the unwinding of duplex DNA by translocating in the 3'-5' direction.</text>
        <dbReference type="EC" id="5.6.2.4"/>
    </reaction>
</comment>
<evidence type="ECO:0000256" key="8">
    <source>
        <dbReference type="ARBA" id="ARBA00034808"/>
    </source>
</evidence>
<dbReference type="GO" id="GO:0003677">
    <property type="term" value="F:DNA binding"/>
    <property type="evidence" value="ECO:0007669"/>
    <property type="project" value="UniProtKB-KW"/>
</dbReference>
<evidence type="ECO:0000256" key="6">
    <source>
        <dbReference type="ARBA" id="ARBA00023235"/>
    </source>
</evidence>
<comment type="caution">
    <text evidence="14">The sequence shown here is derived from an EMBL/GenBank/DDBJ whole genome shotgun (WGS) entry which is preliminary data.</text>
</comment>
<evidence type="ECO:0000259" key="13">
    <source>
        <dbReference type="PROSITE" id="PS51217"/>
    </source>
</evidence>
<evidence type="ECO:0000256" key="4">
    <source>
        <dbReference type="ARBA" id="ARBA00022806"/>
    </source>
</evidence>
<dbReference type="eggNOG" id="COG0210">
    <property type="taxonomic scope" value="Bacteria"/>
</dbReference>
<evidence type="ECO:0000259" key="12">
    <source>
        <dbReference type="PROSITE" id="PS51198"/>
    </source>
</evidence>
<reference evidence="14 15" key="1">
    <citation type="submission" date="2014-03" db="EMBL/GenBank/DDBJ databases">
        <title>Genomics of Bifidobacteria.</title>
        <authorList>
            <person name="Ventura M."/>
            <person name="Milani C."/>
            <person name="Lugli G.A."/>
        </authorList>
    </citation>
    <scope>NUCLEOTIDE SEQUENCE [LARGE SCALE GENOMIC DNA]</scope>
    <source>
        <strain evidence="14 15">LMG 10510</strain>
    </source>
</reference>
<organism evidence="14 15">
    <name type="scientific">Bifidobacterium choerinum</name>
    <dbReference type="NCBI Taxonomy" id="35760"/>
    <lineage>
        <taxon>Bacteria</taxon>
        <taxon>Bacillati</taxon>
        <taxon>Actinomycetota</taxon>
        <taxon>Actinomycetes</taxon>
        <taxon>Bifidobacteriales</taxon>
        <taxon>Bifidobacteriaceae</taxon>
        <taxon>Bifidobacterium</taxon>
    </lineage>
</organism>
<comment type="similarity">
    <text evidence="1">Belongs to the helicase family. UvrD subfamily.</text>
</comment>
<dbReference type="CDD" id="cd18807">
    <property type="entry name" value="SF1_C_UvrD"/>
    <property type="match status" value="1"/>
</dbReference>
<dbReference type="InterPro" id="IPR014016">
    <property type="entry name" value="UvrD-like_ATP-bd"/>
</dbReference>
<dbReference type="CDD" id="cd17932">
    <property type="entry name" value="DEXQc_UvrD"/>
    <property type="match status" value="1"/>
</dbReference>
<dbReference type="GO" id="GO:0000725">
    <property type="term" value="P:recombinational repair"/>
    <property type="evidence" value="ECO:0007669"/>
    <property type="project" value="TreeGrafter"/>
</dbReference>
<comment type="catalytic activity">
    <reaction evidence="9">
        <text>ATP + H2O = ADP + phosphate + H(+)</text>
        <dbReference type="Rhea" id="RHEA:13065"/>
        <dbReference type="ChEBI" id="CHEBI:15377"/>
        <dbReference type="ChEBI" id="CHEBI:15378"/>
        <dbReference type="ChEBI" id="CHEBI:30616"/>
        <dbReference type="ChEBI" id="CHEBI:43474"/>
        <dbReference type="ChEBI" id="CHEBI:456216"/>
        <dbReference type="EC" id="5.6.2.4"/>
    </reaction>
</comment>
<evidence type="ECO:0000256" key="1">
    <source>
        <dbReference type="ARBA" id="ARBA00009922"/>
    </source>
</evidence>
<keyword evidence="2 10" id="KW-0547">Nucleotide-binding</keyword>
<keyword evidence="3 10" id="KW-0378">Hydrolase</keyword>